<dbReference type="PANTHER" id="PTHR21091">
    <property type="entry name" value="METHYLTETRAHYDROFOLATE:HOMOCYSTEINE METHYLTRANSFERASE RELATED"/>
    <property type="match status" value="1"/>
</dbReference>
<evidence type="ECO:0000256" key="9">
    <source>
        <dbReference type="RuleBase" id="RU000554"/>
    </source>
</evidence>
<dbReference type="HAMAP" id="MF_00218">
    <property type="entry name" value="URO_D"/>
    <property type="match status" value="1"/>
</dbReference>
<dbReference type="UniPathway" id="UPA00251">
    <property type="reaction ID" value="UER00321"/>
</dbReference>
<gene>
    <name evidence="8" type="primary">hemE</name>
    <name evidence="13" type="ORF">CQ12_14465</name>
</gene>
<evidence type="ECO:0000256" key="7">
    <source>
        <dbReference type="ARBA" id="ARBA00023244"/>
    </source>
</evidence>
<reference evidence="13 14" key="1">
    <citation type="submission" date="2014-03" db="EMBL/GenBank/DDBJ databases">
        <title>Bradyrhizobium valentinum sp. nov., isolated from effective nodules of Lupinus mariae-josephae, a lupine endemic of basic-lime soils in Eastern Spain.</title>
        <authorList>
            <person name="Duran D."/>
            <person name="Rey L."/>
            <person name="Navarro A."/>
            <person name="Busquets A."/>
            <person name="Imperial J."/>
            <person name="Ruiz-Argueso T."/>
        </authorList>
    </citation>
    <scope>NUCLEOTIDE SEQUENCE [LARGE SCALE GENOMIC DNA]</scope>
    <source>
        <strain evidence="13 14">PAC68</strain>
    </source>
</reference>
<evidence type="ECO:0000256" key="8">
    <source>
        <dbReference type="HAMAP-Rule" id="MF_00218"/>
    </source>
</evidence>
<dbReference type="GO" id="GO:0004853">
    <property type="term" value="F:uroporphyrinogen decarboxylase activity"/>
    <property type="evidence" value="ECO:0007669"/>
    <property type="project" value="UniProtKB-UniRule"/>
</dbReference>
<evidence type="ECO:0000256" key="10">
    <source>
        <dbReference type="RuleBase" id="RU004169"/>
    </source>
</evidence>
<dbReference type="InterPro" id="IPR038071">
    <property type="entry name" value="UROD/MetE-like_sf"/>
</dbReference>
<keyword evidence="14" id="KW-1185">Reference proteome</keyword>
<proteinExistence type="inferred from homology"/>
<comment type="similarity">
    <text evidence="2 8 10">Belongs to the uroporphyrinogen decarboxylase family.</text>
</comment>
<keyword evidence="6 8" id="KW-0456">Lyase</keyword>
<evidence type="ECO:0000256" key="4">
    <source>
        <dbReference type="ARBA" id="ARBA00022490"/>
    </source>
</evidence>
<name>A0A0R3LJZ7_9BRAD</name>
<evidence type="ECO:0000259" key="12">
    <source>
        <dbReference type="PROSITE" id="PS00907"/>
    </source>
</evidence>
<comment type="subunit">
    <text evidence="8">Homodimer.</text>
</comment>
<evidence type="ECO:0000313" key="13">
    <source>
        <dbReference type="EMBL" id="KRR08055.1"/>
    </source>
</evidence>
<dbReference type="AlphaFoldDB" id="A0A0R3LJZ7"/>
<feature type="binding site" evidence="8">
    <location>
        <begin position="43"/>
        <end position="47"/>
    </location>
    <ligand>
        <name>substrate</name>
    </ligand>
</feature>
<accession>A0A0R3LJZ7</accession>
<feature type="domain" description="Uroporphyrinogen decarboxylase (URO-D)" evidence="11">
    <location>
        <begin position="38"/>
        <end position="47"/>
    </location>
</feature>
<feature type="binding site" evidence="8">
    <location>
        <position position="169"/>
    </location>
    <ligand>
        <name>substrate</name>
    </ligand>
</feature>
<comment type="caution">
    <text evidence="8">Lacks conserved residue(s) required for the propagation of feature annotation.</text>
</comment>
<dbReference type="NCBIfam" id="TIGR01464">
    <property type="entry name" value="hemE"/>
    <property type="match status" value="1"/>
</dbReference>
<dbReference type="EMBL" id="LLXZ01000093">
    <property type="protein sequence ID" value="KRR08055.1"/>
    <property type="molecule type" value="Genomic_DNA"/>
</dbReference>
<evidence type="ECO:0000256" key="6">
    <source>
        <dbReference type="ARBA" id="ARBA00023239"/>
    </source>
</evidence>
<dbReference type="OrthoDB" id="9806656at2"/>
<dbReference type="InterPro" id="IPR000257">
    <property type="entry name" value="Uroporphyrinogen_deCOase"/>
</dbReference>
<feature type="binding site" evidence="8">
    <location>
        <position position="93"/>
    </location>
    <ligand>
        <name>substrate</name>
    </ligand>
</feature>
<evidence type="ECO:0000256" key="1">
    <source>
        <dbReference type="ARBA" id="ARBA00004804"/>
    </source>
</evidence>
<organism evidence="13 14">
    <name type="scientific">Bradyrhizobium jicamae</name>
    <dbReference type="NCBI Taxonomy" id="280332"/>
    <lineage>
        <taxon>Bacteria</taxon>
        <taxon>Pseudomonadati</taxon>
        <taxon>Pseudomonadota</taxon>
        <taxon>Alphaproteobacteria</taxon>
        <taxon>Hyphomicrobiales</taxon>
        <taxon>Nitrobacteraceae</taxon>
        <taxon>Bradyrhizobium</taxon>
    </lineage>
</organism>
<dbReference type="STRING" id="280332.CQ12_14465"/>
<comment type="subcellular location">
    <subcellularLocation>
        <location evidence="8">Cytoplasm</location>
    </subcellularLocation>
</comment>
<dbReference type="GO" id="GO:0005829">
    <property type="term" value="C:cytosol"/>
    <property type="evidence" value="ECO:0007669"/>
    <property type="project" value="TreeGrafter"/>
</dbReference>
<evidence type="ECO:0000259" key="11">
    <source>
        <dbReference type="PROSITE" id="PS00906"/>
    </source>
</evidence>
<dbReference type="PANTHER" id="PTHR21091:SF169">
    <property type="entry name" value="UROPORPHYRINOGEN DECARBOXYLASE"/>
    <property type="match status" value="1"/>
</dbReference>
<dbReference type="InterPro" id="IPR006361">
    <property type="entry name" value="Uroporphyrinogen_deCO2ase_HemE"/>
</dbReference>
<comment type="caution">
    <text evidence="13">The sequence shown here is derived from an EMBL/GenBank/DDBJ whole genome shotgun (WGS) entry which is preliminary data.</text>
</comment>
<evidence type="ECO:0000313" key="14">
    <source>
        <dbReference type="Proteomes" id="UP000050863"/>
    </source>
</evidence>
<sequence>MYQRRHSRLAAGTFVLSQKPAVKPFLEVLSGRRQPVPPVWMMRQAGRYLPEYRELRAKAGGFLDLCFTPEYAAEVTLQPIRRFNFDAAIIFSDILVIPYALGRSVRFEAGEGPRLDPLDTPEQVATLARHADFGKLEPVYEALRRVQRELAPDIALIGFCGAPWTVATYMVAGQGTPDQAPARMMAYRHPEAFAEIIDVLVENSIQYLLGQLKAGADCLQIFDTWAGVLPPREFQRWSIEPVQRIVAGVRAQAPDAKIIGFPRGAGALLPAYVEATGVNAVSIDWAAEPSMIRERVQNRVAVQGNLDPLVLIAGGAALDRAVDDVLANYAQGRLIFNLGHGIQPETPIAHVEQMIKRVREYKG</sequence>
<feature type="binding site" evidence="8">
    <location>
        <position position="224"/>
    </location>
    <ligand>
        <name>substrate</name>
    </ligand>
</feature>
<dbReference type="Gene3D" id="3.20.20.210">
    <property type="match status" value="1"/>
</dbReference>
<feature type="domain" description="Uroporphyrinogen decarboxylase (URO-D)" evidence="12">
    <location>
        <begin position="157"/>
        <end position="173"/>
    </location>
</feature>
<dbReference type="GO" id="GO:0019353">
    <property type="term" value="P:protoporphyrinogen IX biosynthetic process from glutamate"/>
    <property type="evidence" value="ECO:0007669"/>
    <property type="project" value="TreeGrafter"/>
</dbReference>
<comment type="pathway">
    <text evidence="1 8 9">Porphyrin-containing compound metabolism; protoporphyrin-IX biosynthesis; coproporphyrinogen-III from 5-aminolevulinate: step 4/4.</text>
</comment>
<dbReference type="SUPFAM" id="SSF51726">
    <property type="entry name" value="UROD/MetE-like"/>
    <property type="match status" value="1"/>
</dbReference>
<dbReference type="Proteomes" id="UP000050863">
    <property type="component" value="Unassembled WGS sequence"/>
</dbReference>
<keyword evidence="7 8" id="KW-0627">Porphyrin biosynthesis</keyword>
<comment type="catalytic activity">
    <reaction evidence="8 9">
        <text>uroporphyrinogen III + 4 H(+) = coproporphyrinogen III + 4 CO2</text>
        <dbReference type="Rhea" id="RHEA:19865"/>
        <dbReference type="ChEBI" id="CHEBI:15378"/>
        <dbReference type="ChEBI" id="CHEBI:16526"/>
        <dbReference type="ChEBI" id="CHEBI:57308"/>
        <dbReference type="ChEBI" id="CHEBI:57309"/>
        <dbReference type="EC" id="4.1.1.37"/>
    </reaction>
</comment>
<evidence type="ECO:0000256" key="3">
    <source>
        <dbReference type="ARBA" id="ARBA00012288"/>
    </source>
</evidence>
<keyword evidence="4 8" id="KW-0963">Cytoplasm</keyword>
<dbReference type="EC" id="4.1.1.37" evidence="3 8"/>
<feature type="site" description="Transition state stabilizer" evidence="8">
    <location>
        <position position="93"/>
    </location>
</feature>
<dbReference type="Pfam" id="PF01208">
    <property type="entry name" value="URO-D"/>
    <property type="match status" value="1"/>
</dbReference>
<dbReference type="PROSITE" id="PS00907">
    <property type="entry name" value="UROD_2"/>
    <property type="match status" value="1"/>
</dbReference>
<dbReference type="FunFam" id="3.20.20.210:FF:000007">
    <property type="entry name" value="Uroporphyrinogen decarboxylase"/>
    <property type="match status" value="1"/>
</dbReference>
<feature type="binding site" evidence="8">
    <location>
        <position position="340"/>
    </location>
    <ligand>
        <name>substrate</name>
    </ligand>
</feature>
<dbReference type="PROSITE" id="PS00906">
    <property type="entry name" value="UROD_1"/>
    <property type="match status" value="1"/>
</dbReference>
<comment type="function">
    <text evidence="8">Catalyzes the decarboxylation of four acetate groups of uroporphyrinogen-III to yield coproporphyrinogen-III.</text>
</comment>
<evidence type="ECO:0000256" key="2">
    <source>
        <dbReference type="ARBA" id="ARBA00009935"/>
    </source>
</evidence>
<evidence type="ECO:0000256" key="5">
    <source>
        <dbReference type="ARBA" id="ARBA00022793"/>
    </source>
</evidence>
<protein>
    <recommendedName>
        <fullName evidence="3 8">Uroporphyrinogen decarboxylase</fullName>
        <shortName evidence="8">UPD</shortName>
        <shortName evidence="8">URO-D</shortName>
        <ecNumber evidence="3 8">4.1.1.37</ecNumber>
    </recommendedName>
</protein>
<keyword evidence="5 8" id="KW-0210">Decarboxylase</keyword>
<dbReference type="CDD" id="cd00717">
    <property type="entry name" value="URO-D"/>
    <property type="match status" value="1"/>
</dbReference>